<dbReference type="InterPro" id="IPR017972">
    <property type="entry name" value="Cyt_P450_CS"/>
</dbReference>
<comment type="caution">
    <text evidence="8">The sequence shown here is derived from an EMBL/GenBank/DDBJ whole genome shotgun (WGS) entry which is preliminary data.</text>
</comment>
<evidence type="ECO:0000256" key="4">
    <source>
        <dbReference type="ARBA" id="ARBA00023002"/>
    </source>
</evidence>
<dbReference type="EMBL" id="QJKK01000002">
    <property type="protein sequence ID" value="RAL26232.1"/>
    <property type="molecule type" value="Genomic_DNA"/>
</dbReference>
<dbReference type="InterPro" id="IPR036396">
    <property type="entry name" value="Cyt_P450_sf"/>
</dbReference>
<protein>
    <submittedName>
        <fullName evidence="8">Cytochrome P450</fullName>
    </submittedName>
</protein>
<keyword evidence="4 7" id="KW-0560">Oxidoreductase</keyword>
<reference evidence="8 9" key="2">
    <citation type="submission" date="2018-06" db="EMBL/GenBank/DDBJ databases">
        <authorList>
            <person name="Zhirakovskaya E."/>
        </authorList>
    </citation>
    <scope>NUCLEOTIDE SEQUENCE [LARGE SCALE GENOMIC DNA]</scope>
    <source>
        <strain evidence="8 9">FBKL4.011</strain>
    </source>
</reference>
<dbReference type="PANTHER" id="PTHR46696:SF1">
    <property type="entry name" value="CYTOCHROME P450 YJIB-RELATED"/>
    <property type="match status" value="1"/>
</dbReference>
<keyword evidence="6 7" id="KW-0503">Monooxygenase</keyword>
<evidence type="ECO:0000256" key="3">
    <source>
        <dbReference type="ARBA" id="ARBA00022723"/>
    </source>
</evidence>
<evidence type="ECO:0000313" key="9">
    <source>
        <dbReference type="Proteomes" id="UP000251213"/>
    </source>
</evidence>
<dbReference type="OrthoDB" id="9801155at2"/>
<keyword evidence="2 7" id="KW-0349">Heme</keyword>
<dbReference type="SUPFAM" id="SSF48264">
    <property type="entry name" value="Cytochrome P450"/>
    <property type="match status" value="1"/>
</dbReference>
<dbReference type="Proteomes" id="UP000251213">
    <property type="component" value="Unassembled WGS sequence"/>
</dbReference>
<sequence length="406" mass="47309">MDVQFGNVIINDIANFDSLEAAWDCFNWLKHMRENHPVYYDPNEDVWNVFLYEDVKRVLHDHTLFTNKKKRSFIPIPRNLNNRSNLNFSDPPEHQKRRALLAKAFTPRSLKDWEPRVQAITDELVDEMEGRREIDIVQSLSIPLPVIVIADLLGVPSKDRNIIKKWSDTLFYPYEQGSMDEIRRKKQQAHQEFFQYLYPIVLEKRHQLTDDIISDLIRAEIDGERLTDEEIVLSSIGLLGAGNETTTQLISNCFYCFLIDKPSTYKELRENHDLIPKAIEEVLRYRFFAKMDREIAQDTNVFGPKMKKGQAIVAWISAGNRDERQFASPEEFDIYRKGNQSHLTFGAGPHFCLGAPLARMEARIALKTFIKRYSKVSIPKTFRLQDHLIKSVSYASLKSFPLIVEK</sequence>
<keyword evidence="5 7" id="KW-0408">Iron</keyword>
<proteinExistence type="inferred from homology"/>
<dbReference type="PANTHER" id="PTHR46696">
    <property type="entry name" value="P450, PUTATIVE (EUROFUNG)-RELATED"/>
    <property type="match status" value="1"/>
</dbReference>
<dbReference type="GO" id="GO:0005506">
    <property type="term" value="F:iron ion binding"/>
    <property type="evidence" value="ECO:0007669"/>
    <property type="project" value="InterPro"/>
</dbReference>
<evidence type="ECO:0000256" key="2">
    <source>
        <dbReference type="ARBA" id="ARBA00022617"/>
    </source>
</evidence>
<accession>A0A364K7N0</accession>
<dbReference type="InterPro" id="IPR002397">
    <property type="entry name" value="Cyt_P450_B"/>
</dbReference>
<dbReference type="Gene3D" id="1.10.630.10">
    <property type="entry name" value="Cytochrome P450"/>
    <property type="match status" value="1"/>
</dbReference>
<name>A0A364K7N0_9BACL</name>
<organism evidence="8 9">
    <name type="scientific">Thermoflavimicrobium daqui</name>
    <dbReference type="NCBI Taxonomy" id="2137476"/>
    <lineage>
        <taxon>Bacteria</taxon>
        <taxon>Bacillati</taxon>
        <taxon>Bacillota</taxon>
        <taxon>Bacilli</taxon>
        <taxon>Bacillales</taxon>
        <taxon>Thermoactinomycetaceae</taxon>
        <taxon>Thermoflavimicrobium</taxon>
    </lineage>
</organism>
<dbReference type="PRINTS" id="PR00359">
    <property type="entry name" value="BP450"/>
</dbReference>
<dbReference type="CDD" id="cd11032">
    <property type="entry name" value="P450_EryK-like"/>
    <property type="match status" value="1"/>
</dbReference>
<gene>
    <name evidence="8" type="ORF">DL897_04330</name>
</gene>
<keyword evidence="3 7" id="KW-0479">Metal-binding</keyword>
<evidence type="ECO:0000256" key="5">
    <source>
        <dbReference type="ARBA" id="ARBA00023004"/>
    </source>
</evidence>
<dbReference type="RefSeq" id="WP_113657917.1">
    <property type="nucleotide sequence ID" value="NZ_KZ845664.1"/>
</dbReference>
<evidence type="ECO:0000313" key="8">
    <source>
        <dbReference type="EMBL" id="RAL26232.1"/>
    </source>
</evidence>
<dbReference type="GO" id="GO:0004497">
    <property type="term" value="F:monooxygenase activity"/>
    <property type="evidence" value="ECO:0007669"/>
    <property type="project" value="UniProtKB-KW"/>
</dbReference>
<dbReference type="PROSITE" id="PS00086">
    <property type="entry name" value="CYTOCHROME_P450"/>
    <property type="match status" value="1"/>
</dbReference>
<dbReference type="GO" id="GO:0020037">
    <property type="term" value="F:heme binding"/>
    <property type="evidence" value="ECO:0007669"/>
    <property type="project" value="InterPro"/>
</dbReference>
<keyword evidence="9" id="KW-1185">Reference proteome</keyword>
<evidence type="ECO:0000256" key="6">
    <source>
        <dbReference type="ARBA" id="ARBA00023033"/>
    </source>
</evidence>
<dbReference type="GO" id="GO:0016705">
    <property type="term" value="F:oxidoreductase activity, acting on paired donors, with incorporation or reduction of molecular oxygen"/>
    <property type="evidence" value="ECO:0007669"/>
    <property type="project" value="InterPro"/>
</dbReference>
<evidence type="ECO:0000256" key="7">
    <source>
        <dbReference type="RuleBase" id="RU000461"/>
    </source>
</evidence>
<dbReference type="PRINTS" id="PR00385">
    <property type="entry name" value="P450"/>
</dbReference>
<dbReference type="InterPro" id="IPR001128">
    <property type="entry name" value="Cyt_P450"/>
</dbReference>
<evidence type="ECO:0000256" key="1">
    <source>
        <dbReference type="ARBA" id="ARBA00010617"/>
    </source>
</evidence>
<comment type="similarity">
    <text evidence="1 7">Belongs to the cytochrome P450 family.</text>
</comment>
<reference evidence="8 9" key="1">
    <citation type="submission" date="2018-06" db="EMBL/GenBank/DDBJ databases">
        <title>Thermoflavimicrobium daqus sp. nov., a thermophilic microbe isolated from Moutai-flavour Daqu.</title>
        <authorList>
            <person name="Wang X."/>
            <person name="Zhou H."/>
        </authorList>
    </citation>
    <scope>NUCLEOTIDE SEQUENCE [LARGE SCALE GENOMIC DNA]</scope>
    <source>
        <strain evidence="8 9">FBKL4.011</strain>
    </source>
</reference>
<dbReference type="Pfam" id="PF00067">
    <property type="entry name" value="p450"/>
    <property type="match status" value="1"/>
</dbReference>
<dbReference type="FunFam" id="1.10.630.10:FF:000018">
    <property type="entry name" value="Cytochrome P450 monooxygenase"/>
    <property type="match status" value="1"/>
</dbReference>
<dbReference type="AlphaFoldDB" id="A0A364K7N0"/>